<accession>A0A139AAL2</accession>
<gene>
    <name evidence="1" type="ORF">M427DRAFT_371427</name>
</gene>
<reference evidence="1 2" key="1">
    <citation type="journal article" date="2015" name="Genome Biol. Evol.">
        <title>Phylogenomic analyses indicate that early fungi evolved digesting cell walls of algal ancestors of land plants.</title>
        <authorList>
            <person name="Chang Y."/>
            <person name="Wang S."/>
            <person name="Sekimoto S."/>
            <person name="Aerts A.L."/>
            <person name="Choi C."/>
            <person name="Clum A."/>
            <person name="LaButti K.M."/>
            <person name="Lindquist E.A."/>
            <person name="Yee Ngan C."/>
            <person name="Ohm R.A."/>
            <person name="Salamov A.A."/>
            <person name="Grigoriev I.V."/>
            <person name="Spatafora J.W."/>
            <person name="Berbee M.L."/>
        </authorList>
    </citation>
    <scope>NUCLEOTIDE SEQUENCE [LARGE SCALE GENOMIC DNA]</scope>
    <source>
        <strain evidence="1 2">JEL478</strain>
    </source>
</reference>
<protein>
    <submittedName>
        <fullName evidence="1">Uncharacterized protein</fullName>
    </submittedName>
</protein>
<proteinExistence type="predicted"/>
<evidence type="ECO:0000313" key="2">
    <source>
        <dbReference type="Proteomes" id="UP000070544"/>
    </source>
</evidence>
<evidence type="ECO:0000313" key="1">
    <source>
        <dbReference type="EMBL" id="KXS13413.1"/>
    </source>
</evidence>
<dbReference type="EMBL" id="KQ965778">
    <property type="protein sequence ID" value="KXS13413.1"/>
    <property type="molecule type" value="Genomic_DNA"/>
</dbReference>
<dbReference type="AlphaFoldDB" id="A0A139AAL2"/>
<organism evidence="1 2">
    <name type="scientific">Gonapodya prolifera (strain JEL478)</name>
    <name type="common">Monoblepharis prolifera</name>
    <dbReference type="NCBI Taxonomy" id="1344416"/>
    <lineage>
        <taxon>Eukaryota</taxon>
        <taxon>Fungi</taxon>
        <taxon>Fungi incertae sedis</taxon>
        <taxon>Chytridiomycota</taxon>
        <taxon>Chytridiomycota incertae sedis</taxon>
        <taxon>Monoblepharidomycetes</taxon>
        <taxon>Monoblepharidales</taxon>
        <taxon>Gonapodyaceae</taxon>
        <taxon>Gonapodya</taxon>
    </lineage>
</organism>
<sequence length="324" mass="36388">MTTLEALTTSSVPSNRPFNALQRSIFRNDVSGYAIFVASINLNGGRRPESRIAANLILRILDEITALREASFCGRLDVTGAYWFIKSYNDGPPRRSRVLQSLDLSDAEEVVRRSAIGPRFLNDDDYHRHAWTWEYLWDVRELHKLVLDAGLPNLRPSHVYPQVCLSCGGNIVYSWSPHGHCFSCQDPPVCNVYCVNLATIEWSGVVRCGSNCSSCSYWKCKPCRADIGWRVCAEPGCDVECCPGCFKVCRTCQVPLPESHCGNHLRSLDEFYTCSFCGLAVQRWTKAASKVIGVAERVWAVNTAVRDSKYPWDGLMEVLSEMVL</sequence>
<dbReference type="Proteomes" id="UP000070544">
    <property type="component" value="Unassembled WGS sequence"/>
</dbReference>
<keyword evidence="2" id="KW-1185">Reference proteome</keyword>
<name>A0A139AAL2_GONPJ</name>